<gene>
    <name evidence="2" type="ORF">SPIROBIBN47_240008</name>
</gene>
<protein>
    <recommendedName>
        <fullName evidence="3">Leader peptide processing enzyme</fullName>
    </recommendedName>
</protein>
<evidence type="ECO:0000313" key="2">
    <source>
        <dbReference type="EMBL" id="SLM12226.1"/>
    </source>
</evidence>
<sequence length="91" mass="10084">MSKMPANKGKIVLFVLGATAANLVLMAACFALLMVFYSLALSKILPPEALIWAIAVAFLLALVISTLVYRKLLKFLRDRYHLDEYLGIPSK</sequence>
<reference evidence="2" key="1">
    <citation type="submission" date="2017-02" db="EMBL/GenBank/DDBJ databases">
        <authorList>
            <person name="Regsiter A."/>
            <person name="William W."/>
        </authorList>
    </citation>
    <scope>NUCLEOTIDE SEQUENCE</scope>
    <source>
        <strain evidence="2">Bib</strain>
    </source>
</reference>
<keyword evidence="1" id="KW-0472">Membrane</keyword>
<accession>A0A3P3XJ09</accession>
<name>A0A3P3XJ09_9SPIR</name>
<keyword evidence="1" id="KW-0812">Transmembrane</keyword>
<keyword evidence="1" id="KW-1133">Transmembrane helix</keyword>
<feature type="transmembrane region" description="Helical" evidence="1">
    <location>
        <begin position="12"/>
        <end position="37"/>
    </location>
</feature>
<organism evidence="2">
    <name type="scientific">uncultured spirochete</name>
    <dbReference type="NCBI Taxonomy" id="156406"/>
    <lineage>
        <taxon>Bacteria</taxon>
        <taxon>Pseudomonadati</taxon>
        <taxon>Spirochaetota</taxon>
        <taxon>Spirochaetia</taxon>
        <taxon>Spirochaetales</taxon>
        <taxon>environmental samples</taxon>
    </lineage>
</organism>
<feature type="transmembrane region" description="Helical" evidence="1">
    <location>
        <begin position="49"/>
        <end position="69"/>
    </location>
</feature>
<dbReference type="PROSITE" id="PS51257">
    <property type="entry name" value="PROKAR_LIPOPROTEIN"/>
    <property type="match status" value="1"/>
</dbReference>
<dbReference type="EMBL" id="FWDM01000017">
    <property type="protein sequence ID" value="SLM12226.1"/>
    <property type="molecule type" value="Genomic_DNA"/>
</dbReference>
<evidence type="ECO:0008006" key="3">
    <source>
        <dbReference type="Google" id="ProtNLM"/>
    </source>
</evidence>
<evidence type="ECO:0000256" key="1">
    <source>
        <dbReference type="SAM" id="Phobius"/>
    </source>
</evidence>
<dbReference type="AlphaFoldDB" id="A0A3P3XJ09"/>
<proteinExistence type="predicted"/>